<dbReference type="UniPathway" id="UPA00028">
    <property type="reaction ID" value="UER00003"/>
</dbReference>
<dbReference type="EMBL" id="CAJMWZ010002693">
    <property type="protein sequence ID" value="CAE6459996.1"/>
    <property type="molecule type" value="Genomic_DNA"/>
</dbReference>
<dbReference type="InterPro" id="IPR003700">
    <property type="entry name" value="Pantoate_hydroxy_MeTrfase"/>
</dbReference>
<evidence type="ECO:0000313" key="8">
    <source>
        <dbReference type="EMBL" id="CAE6459996.1"/>
    </source>
</evidence>
<comment type="pathway">
    <text evidence="1 6">Cofactor biosynthesis; (R)-pantothenate biosynthesis; (R)-pantoate from 3-methyl-2-oxobutanoate: step 1/2.</text>
</comment>
<sequence>MFTFSSRTFLALAVRSPRAHTSRRWMSVRPEAKEAHARKKVTIQKLHELKRKGTPITALSAYDYPSGVRCERADIDITVVGDSLAQVALGYDTTTRLTLDEMLHHVRAVARGSRAPFLVADMPFGTYYASVEDAVRTAVRMVREGGVEGVKLEGGKEVVPTIKALTSVGIPVMAHIGLLPQRHTALSGYRVQGKNVASAIELVHAAIELEQAGAFSVLMEAVPHPLATHITKRLHVPTIGVGAGPGCDGQALVQDDILGVWSGHKAKFVRRFAEIGSATAEGMNAYTKAVRERSFPAVDTESYEMDSDEWEKFAEHEQARESSS</sequence>
<dbReference type="Gene3D" id="3.20.20.60">
    <property type="entry name" value="Phosphoenolpyruvate-binding domains"/>
    <property type="match status" value="1"/>
</dbReference>
<feature type="region of interest" description="Disordered" evidence="7">
    <location>
        <begin position="298"/>
        <end position="324"/>
    </location>
</feature>
<dbReference type="GO" id="GO:0003864">
    <property type="term" value="F:3-methyl-2-oxobutanoate hydroxymethyltransferase activity"/>
    <property type="evidence" value="ECO:0007669"/>
    <property type="project" value="UniProtKB-EC"/>
</dbReference>
<dbReference type="NCBIfam" id="NF001452">
    <property type="entry name" value="PRK00311.1"/>
    <property type="match status" value="1"/>
</dbReference>
<feature type="compositionally biased region" description="Basic and acidic residues" evidence="7">
    <location>
        <begin position="310"/>
        <end position="324"/>
    </location>
</feature>
<dbReference type="InterPro" id="IPR040442">
    <property type="entry name" value="Pyrv_kinase-like_dom_sf"/>
</dbReference>
<evidence type="ECO:0000256" key="4">
    <source>
        <dbReference type="ARBA" id="ARBA00022679"/>
    </source>
</evidence>
<evidence type="ECO:0000256" key="7">
    <source>
        <dbReference type="SAM" id="MobiDB-lite"/>
    </source>
</evidence>
<gene>
    <name evidence="8" type="ORF">RDB_LOCUS50253</name>
</gene>
<dbReference type="AlphaFoldDB" id="A0A8H3BKH4"/>
<evidence type="ECO:0000256" key="1">
    <source>
        <dbReference type="ARBA" id="ARBA00005033"/>
    </source>
</evidence>
<comment type="catalytic activity">
    <reaction evidence="5 6">
        <text>(6R)-5,10-methylene-5,6,7,8-tetrahydrofolate + 3-methyl-2-oxobutanoate + H2O = 2-dehydropantoate + (6S)-5,6,7,8-tetrahydrofolate</text>
        <dbReference type="Rhea" id="RHEA:11824"/>
        <dbReference type="ChEBI" id="CHEBI:11561"/>
        <dbReference type="ChEBI" id="CHEBI:11851"/>
        <dbReference type="ChEBI" id="CHEBI:15377"/>
        <dbReference type="ChEBI" id="CHEBI:15636"/>
        <dbReference type="ChEBI" id="CHEBI:57453"/>
        <dbReference type="EC" id="2.1.2.11"/>
    </reaction>
</comment>
<comment type="function">
    <text evidence="6">Catalyzes the reversible reaction in which hydroxymethyl group from 5,10-methylenetetrahydrofolate is transferred onto alpha-ketoisovalerate to form ketopantoate.</text>
</comment>
<dbReference type="GO" id="GO:0000287">
    <property type="term" value="F:magnesium ion binding"/>
    <property type="evidence" value="ECO:0007669"/>
    <property type="project" value="TreeGrafter"/>
</dbReference>
<evidence type="ECO:0000256" key="3">
    <source>
        <dbReference type="ARBA" id="ARBA00012618"/>
    </source>
</evidence>
<dbReference type="FunFam" id="3.20.20.60:FF:000003">
    <property type="entry name" value="3-methyl-2-oxobutanoate hydroxymethyltransferase"/>
    <property type="match status" value="1"/>
</dbReference>
<keyword evidence="4 6" id="KW-0808">Transferase</keyword>
<protein>
    <recommendedName>
        <fullName evidence="3 6">3-methyl-2-oxobutanoate hydroxymethyltransferase</fullName>
        <ecNumber evidence="3 6">2.1.2.11</ecNumber>
    </recommendedName>
</protein>
<dbReference type="NCBIfam" id="TIGR00222">
    <property type="entry name" value="panB"/>
    <property type="match status" value="1"/>
</dbReference>
<dbReference type="SUPFAM" id="SSF51621">
    <property type="entry name" value="Phosphoenolpyruvate/pyruvate domain"/>
    <property type="match status" value="1"/>
</dbReference>
<dbReference type="Proteomes" id="UP000663850">
    <property type="component" value="Unassembled WGS sequence"/>
</dbReference>
<evidence type="ECO:0000313" key="9">
    <source>
        <dbReference type="Proteomes" id="UP000663850"/>
    </source>
</evidence>
<proteinExistence type="inferred from homology"/>
<reference evidence="8" key="1">
    <citation type="submission" date="2021-01" db="EMBL/GenBank/DDBJ databases">
        <authorList>
            <person name="Kaushik A."/>
        </authorList>
    </citation>
    <scope>NUCLEOTIDE SEQUENCE</scope>
    <source>
        <strain evidence="8">Type strain: AG8-Rh-89/</strain>
    </source>
</reference>
<dbReference type="EC" id="2.1.2.11" evidence="3 6"/>
<evidence type="ECO:0000256" key="2">
    <source>
        <dbReference type="ARBA" id="ARBA00008676"/>
    </source>
</evidence>
<accession>A0A8H3BKH4</accession>
<keyword evidence="6" id="KW-0566">Pantothenate biosynthesis</keyword>
<organism evidence="8 9">
    <name type="scientific">Rhizoctonia solani</name>
    <dbReference type="NCBI Taxonomy" id="456999"/>
    <lineage>
        <taxon>Eukaryota</taxon>
        <taxon>Fungi</taxon>
        <taxon>Dikarya</taxon>
        <taxon>Basidiomycota</taxon>
        <taxon>Agaricomycotina</taxon>
        <taxon>Agaricomycetes</taxon>
        <taxon>Cantharellales</taxon>
        <taxon>Ceratobasidiaceae</taxon>
        <taxon>Rhizoctonia</taxon>
    </lineage>
</organism>
<evidence type="ECO:0000256" key="5">
    <source>
        <dbReference type="ARBA" id="ARBA00049172"/>
    </source>
</evidence>
<dbReference type="GO" id="GO:0005739">
    <property type="term" value="C:mitochondrion"/>
    <property type="evidence" value="ECO:0007669"/>
    <property type="project" value="TreeGrafter"/>
</dbReference>
<evidence type="ECO:0000256" key="6">
    <source>
        <dbReference type="RuleBase" id="RU362100"/>
    </source>
</evidence>
<name>A0A8H3BKH4_9AGAM</name>
<dbReference type="GO" id="GO:0015940">
    <property type="term" value="P:pantothenate biosynthetic process"/>
    <property type="evidence" value="ECO:0007669"/>
    <property type="project" value="UniProtKB-UniPathway"/>
</dbReference>
<dbReference type="PANTHER" id="PTHR20881">
    <property type="entry name" value="3-METHYL-2-OXOBUTANOATE HYDROXYMETHYLTRANSFERASE"/>
    <property type="match status" value="1"/>
</dbReference>
<dbReference type="Pfam" id="PF02548">
    <property type="entry name" value="Pantoate_transf"/>
    <property type="match status" value="1"/>
</dbReference>
<comment type="similarity">
    <text evidence="2 6">Belongs to the PanB family.</text>
</comment>
<dbReference type="CDD" id="cd06557">
    <property type="entry name" value="KPHMT-like"/>
    <property type="match status" value="1"/>
</dbReference>
<dbReference type="PANTHER" id="PTHR20881:SF0">
    <property type="entry name" value="3-METHYL-2-OXOBUTANOATE HYDROXYMETHYLTRANSFERASE"/>
    <property type="match status" value="1"/>
</dbReference>
<dbReference type="HAMAP" id="MF_00156">
    <property type="entry name" value="PanB"/>
    <property type="match status" value="1"/>
</dbReference>
<comment type="caution">
    <text evidence="8">The sequence shown here is derived from an EMBL/GenBank/DDBJ whole genome shotgun (WGS) entry which is preliminary data.</text>
</comment>
<dbReference type="InterPro" id="IPR015813">
    <property type="entry name" value="Pyrv/PenolPyrv_kinase-like_dom"/>
</dbReference>